<feature type="transmembrane region" description="Helical" evidence="2">
    <location>
        <begin position="210"/>
        <end position="229"/>
    </location>
</feature>
<proteinExistence type="predicted"/>
<keyword evidence="4" id="KW-1185">Reference proteome</keyword>
<feature type="non-terminal residue" evidence="3">
    <location>
        <position position="1"/>
    </location>
</feature>
<sequence>MQQANRSRPPGADGDTNEGNNMVDVLVDDNNAEKPNAVEATWESIQAELGSQQEEIDALVDQLRVLRRAKRVSAILQQQETVDELALLPGGEKIHMSFYVFEQSMWDAALLLCFHHTSCLDKLLLGAGITLNLALQLCCLLVVQYDMLENPFTDDKVQEILRWRVVTGHGQASFNDNDGTSLVGRLCDRNLWSYQQDQYDEMFEYLYKPMPGIVLSMLAIICWVLTIALEYRACLEQALAVLHLPTMNAAEEMATVSEDGQIIVKGISRVSRVLAILVLCIPRIAIMLWLGAVGCIYLAETVSLADIVLNAVALNFVLDVDELVAKVLLTEKLRSLIPKINPISNGQTTALKSWLDDISRYVMVVGAILVTVSMILVPFFSNVEAAAMALCGGYQDFSFSGGLQSQPGITLRPKSFGTDLFTPACFAANEDFYLEKYYGLNASNSTHNRNSKGADFYEELQKRHVMDFALSSVQGCPEGQMLGPPIEGQDARTCV</sequence>
<evidence type="ECO:0000256" key="1">
    <source>
        <dbReference type="SAM" id="MobiDB-lite"/>
    </source>
</evidence>
<reference evidence="3" key="1">
    <citation type="submission" date="2023-08" db="EMBL/GenBank/DDBJ databases">
        <authorList>
            <person name="Chen Y."/>
            <person name="Shah S."/>
            <person name="Dougan E. K."/>
            <person name="Thang M."/>
            <person name="Chan C."/>
        </authorList>
    </citation>
    <scope>NUCLEOTIDE SEQUENCE</scope>
</reference>
<dbReference type="Proteomes" id="UP001178507">
    <property type="component" value="Unassembled WGS sequence"/>
</dbReference>
<feature type="region of interest" description="Disordered" evidence="1">
    <location>
        <begin position="1"/>
        <end position="22"/>
    </location>
</feature>
<feature type="transmembrane region" description="Helical" evidence="2">
    <location>
        <begin position="273"/>
        <end position="299"/>
    </location>
</feature>
<evidence type="ECO:0000256" key="2">
    <source>
        <dbReference type="SAM" id="Phobius"/>
    </source>
</evidence>
<dbReference type="AlphaFoldDB" id="A0AA36ITJ1"/>
<comment type="caution">
    <text evidence="3">The sequence shown here is derived from an EMBL/GenBank/DDBJ whole genome shotgun (WGS) entry which is preliminary data.</text>
</comment>
<evidence type="ECO:0000313" key="3">
    <source>
        <dbReference type="EMBL" id="CAJ1392597.1"/>
    </source>
</evidence>
<evidence type="ECO:0000313" key="4">
    <source>
        <dbReference type="Proteomes" id="UP001178507"/>
    </source>
</evidence>
<keyword evidence="2" id="KW-0812">Transmembrane</keyword>
<keyword evidence="2" id="KW-1133">Transmembrane helix</keyword>
<name>A0AA36ITJ1_9DINO</name>
<feature type="transmembrane region" description="Helical" evidence="2">
    <location>
        <begin position="361"/>
        <end position="380"/>
    </location>
</feature>
<organism evidence="3 4">
    <name type="scientific">Effrenium voratum</name>
    <dbReference type="NCBI Taxonomy" id="2562239"/>
    <lineage>
        <taxon>Eukaryota</taxon>
        <taxon>Sar</taxon>
        <taxon>Alveolata</taxon>
        <taxon>Dinophyceae</taxon>
        <taxon>Suessiales</taxon>
        <taxon>Symbiodiniaceae</taxon>
        <taxon>Effrenium</taxon>
    </lineage>
</organism>
<feature type="transmembrane region" description="Helical" evidence="2">
    <location>
        <begin position="123"/>
        <end position="145"/>
    </location>
</feature>
<protein>
    <submittedName>
        <fullName evidence="3">Uncharacterized protein</fullName>
    </submittedName>
</protein>
<keyword evidence="2" id="KW-0472">Membrane</keyword>
<dbReference type="EMBL" id="CAUJNA010002362">
    <property type="protein sequence ID" value="CAJ1392597.1"/>
    <property type="molecule type" value="Genomic_DNA"/>
</dbReference>
<accession>A0AA36ITJ1</accession>
<gene>
    <name evidence="3" type="ORF">EVOR1521_LOCUS17653</name>
</gene>